<dbReference type="InterPro" id="IPR007345">
    <property type="entry name" value="Polysacch_pyruvyl_Trfase"/>
</dbReference>
<comment type="caution">
    <text evidence="2">The sequence shown here is derived from an EMBL/GenBank/DDBJ whole genome shotgun (WGS) entry which is preliminary data.</text>
</comment>
<sequence length="386" mass="44754">MVGVCIKYFHENYGGMLQAYATINMLESRGVNYELVQYQKKYSFYEKIKQLPRLFNGILLNDKKEALIKRLGKKNHPEFAANDAVRMSAFERFKETHFTKLSQVFVGYKKLCEGASEYSAVISGSDQLWSPAGLPTNYYNLMFVPDQVRKISIASSFGVKCIPWYQKSRTRAYLNRIDYISMREDRGRDIVKELTGKTVPVILDPVFYFNEDEWKKLIPEKKEFQEPYIFAYFLGNNDDHRNAVKNVAKKLGKKIVALRHLDQYVECDETFGDYAPYDVGPDNFLNILRGADYICTDSFHGSVFSIIHHKPFVVFNRYNENSKHSKNSRIDSLCNNLGLGGQRFSTSARLYEQLMTTINYQDVEKKLNILKQETNDYLDDALNGIE</sequence>
<protein>
    <submittedName>
        <fullName evidence="2">Polysaccharide pyruvyl transferase family protein</fullName>
    </submittedName>
</protein>
<dbReference type="GO" id="GO:0016740">
    <property type="term" value="F:transferase activity"/>
    <property type="evidence" value="ECO:0007669"/>
    <property type="project" value="UniProtKB-KW"/>
</dbReference>
<feature type="domain" description="Polysaccharide pyruvyl transferase" evidence="1">
    <location>
        <begin position="12"/>
        <end position="316"/>
    </location>
</feature>
<evidence type="ECO:0000313" key="3">
    <source>
        <dbReference type="Proteomes" id="UP000823771"/>
    </source>
</evidence>
<reference evidence="2" key="1">
    <citation type="submission" date="2020-10" db="EMBL/GenBank/DDBJ databases">
        <authorList>
            <person name="Gilroy R."/>
        </authorList>
    </citation>
    <scope>NUCLEOTIDE SEQUENCE</scope>
    <source>
        <strain evidence="2">2478</strain>
    </source>
</reference>
<organism evidence="2 3">
    <name type="scientific">Candidatus Cryptobacteroides excrementipullorum</name>
    <dbReference type="NCBI Taxonomy" id="2840761"/>
    <lineage>
        <taxon>Bacteria</taxon>
        <taxon>Pseudomonadati</taxon>
        <taxon>Bacteroidota</taxon>
        <taxon>Bacteroidia</taxon>
        <taxon>Bacteroidales</taxon>
        <taxon>Candidatus Cryptobacteroides</taxon>
    </lineage>
</organism>
<evidence type="ECO:0000313" key="2">
    <source>
        <dbReference type="EMBL" id="MBO8478452.1"/>
    </source>
</evidence>
<dbReference type="Proteomes" id="UP000823771">
    <property type="component" value="Unassembled WGS sequence"/>
</dbReference>
<dbReference type="AlphaFoldDB" id="A0A9D9ITL7"/>
<gene>
    <name evidence="2" type="ORF">IAB80_06170</name>
</gene>
<reference evidence="2" key="2">
    <citation type="journal article" date="2021" name="PeerJ">
        <title>Extensive microbial diversity within the chicken gut microbiome revealed by metagenomics and culture.</title>
        <authorList>
            <person name="Gilroy R."/>
            <person name="Ravi A."/>
            <person name="Getino M."/>
            <person name="Pursley I."/>
            <person name="Horton D.L."/>
            <person name="Alikhan N.F."/>
            <person name="Baker D."/>
            <person name="Gharbi K."/>
            <person name="Hall N."/>
            <person name="Watson M."/>
            <person name="Adriaenssens E.M."/>
            <person name="Foster-Nyarko E."/>
            <person name="Jarju S."/>
            <person name="Secka A."/>
            <person name="Antonio M."/>
            <person name="Oren A."/>
            <person name="Chaudhuri R.R."/>
            <person name="La Ragione R."/>
            <person name="Hildebrand F."/>
            <person name="Pallen M.J."/>
        </authorList>
    </citation>
    <scope>NUCLEOTIDE SEQUENCE</scope>
    <source>
        <strain evidence="2">2478</strain>
    </source>
</reference>
<proteinExistence type="predicted"/>
<evidence type="ECO:0000259" key="1">
    <source>
        <dbReference type="Pfam" id="PF04230"/>
    </source>
</evidence>
<keyword evidence="2" id="KW-0808">Transferase</keyword>
<accession>A0A9D9ITL7</accession>
<dbReference type="Pfam" id="PF04230">
    <property type="entry name" value="PS_pyruv_trans"/>
    <property type="match status" value="1"/>
</dbReference>
<dbReference type="EMBL" id="JADILZ010000054">
    <property type="protein sequence ID" value="MBO8478452.1"/>
    <property type="molecule type" value="Genomic_DNA"/>
</dbReference>
<name>A0A9D9ITL7_9BACT</name>